<keyword evidence="2" id="KW-1185">Reference proteome</keyword>
<dbReference type="EMBL" id="JXAK01000085">
    <property type="protein sequence ID" value="KIL37971.1"/>
    <property type="molecule type" value="Genomic_DNA"/>
</dbReference>
<accession>A0ABR5AAG3</accession>
<evidence type="ECO:0008006" key="3">
    <source>
        <dbReference type="Google" id="ProtNLM"/>
    </source>
</evidence>
<reference evidence="1 2" key="1">
    <citation type="submission" date="2014-12" db="EMBL/GenBank/DDBJ databases">
        <title>Draft genome sequence of Paenibacillus kamchatkensis strain B-2647.</title>
        <authorList>
            <person name="Karlyshev A.V."/>
            <person name="Kudryashova E.B."/>
        </authorList>
    </citation>
    <scope>NUCLEOTIDE SEQUENCE [LARGE SCALE GENOMIC DNA]</scope>
    <source>
        <strain evidence="1 2">VKM B-2647</strain>
    </source>
</reference>
<name>A0ABR5AAG3_9BACL</name>
<sequence length="128" mass="15176">MDGHVFDSQAEADYYVYLKQLQATGLVLSFELQPRFTLIKAFQKNGIKFPEREYVADFLVHYADGRTTIEDVKGKETEVFRLKRTLFEERYPDKWLRLIRKVDGAWVADDDVAKSLKRKRRKSKGRRE</sequence>
<evidence type="ECO:0000313" key="2">
    <source>
        <dbReference type="Proteomes" id="UP000031967"/>
    </source>
</evidence>
<dbReference type="Pfam" id="PF06356">
    <property type="entry name" value="DUF1064"/>
    <property type="match status" value="1"/>
</dbReference>
<organism evidence="1 2">
    <name type="scientific">Gordoniibacillus kamchatkensis</name>
    <dbReference type="NCBI Taxonomy" id="1590651"/>
    <lineage>
        <taxon>Bacteria</taxon>
        <taxon>Bacillati</taxon>
        <taxon>Bacillota</taxon>
        <taxon>Bacilli</taxon>
        <taxon>Bacillales</taxon>
        <taxon>Paenibacillaceae</taxon>
        <taxon>Gordoniibacillus</taxon>
    </lineage>
</organism>
<dbReference type="InterPro" id="IPR009414">
    <property type="entry name" value="DUF1064"/>
</dbReference>
<gene>
    <name evidence="1" type="ORF">SD70_29620</name>
</gene>
<dbReference type="Gene3D" id="3.40.91.30">
    <property type="match status" value="1"/>
</dbReference>
<protein>
    <recommendedName>
        <fullName evidence="3">DUF1064 domain-containing protein</fullName>
    </recommendedName>
</protein>
<proteinExistence type="predicted"/>
<comment type="caution">
    <text evidence="1">The sequence shown here is derived from an EMBL/GenBank/DDBJ whole genome shotgun (WGS) entry which is preliminary data.</text>
</comment>
<evidence type="ECO:0000313" key="1">
    <source>
        <dbReference type="EMBL" id="KIL37971.1"/>
    </source>
</evidence>
<dbReference type="Proteomes" id="UP000031967">
    <property type="component" value="Unassembled WGS sequence"/>
</dbReference>